<comment type="caution">
    <text evidence="2">The sequence shown here is derived from an EMBL/GenBank/DDBJ whole genome shotgun (WGS) entry which is preliminary data.</text>
</comment>
<dbReference type="AlphaFoldDB" id="A0AAV6UHZ4"/>
<keyword evidence="3" id="KW-1185">Reference proteome</keyword>
<evidence type="ECO:0000313" key="2">
    <source>
        <dbReference type="EMBL" id="KAG8183859.1"/>
    </source>
</evidence>
<evidence type="ECO:0000256" key="1">
    <source>
        <dbReference type="SAM" id="MobiDB-lite"/>
    </source>
</evidence>
<evidence type="ECO:0000313" key="3">
    <source>
        <dbReference type="Proteomes" id="UP000827092"/>
    </source>
</evidence>
<name>A0AAV6UHZ4_9ARAC</name>
<accession>A0AAV6UHZ4</accession>
<feature type="compositionally biased region" description="Pro residues" evidence="1">
    <location>
        <begin position="71"/>
        <end position="88"/>
    </location>
</feature>
<feature type="region of interest" description="Disordered" evidence="1">
    <location>
        <begin position="29"/>
        <end position="93"/>
    </location>
</feature>
<dbReference type="Proteomes" id="UP000827092">
    <property type="component" value="Unassembled WGS sequence"/>
</dbReference>
<protein>
    <submittedName>
        <fullName evidence="2">Uncharacterized protein</fullName>
    </submittedName>
</protein>
<reference evidence="2 3" key="1">
    <citation type="journal article" date="2022" name="Nat. Ecol. Evol.">
        <title>A masculinizing supergene underlies an exaggerated male reproductive morph in a spider.</title>
        <authorList>
            <person name="Hendrickx F."/>
            <person name="De Corte Z."/>
            <person name="Sonet G."/>
            <person name="Van Belleghem S.M."/>
            <person name="Kostlbacher S."/>
            <person name="Vangestel C."/>
        </authorList>
    </citation>
    <scope>NUCLEOTIDE SEQUENCE [LARGE SCALE GENOMIC DNA]</scope>
    <source>
        <strain evidence="2">W744_W776</strain>
    </source>
</reference>
<feature type="compositionally biased region" description="Low complexity" evidence="1">
    <location>
        <begin position="42"/>
        <end position="55"/>
    </location>
</feature>
<sequence length="168" mass="19203">MNENGFIIIFNFHLDTTETSLEHACKNRVIPRTTPQHPATSRTTLQQPFTTRTTLKQPFTTREPHFSNPSPQEPPPQEPRLRTPPPQEPRLSIPSPAELEIFFFKQFPDTSANPLQDSMQTLDHLFINPLYSPISPAYTPNRAGWAMSQPLPVSSYEWIAGEEISEDY</sequence>
<dbReference type="EMBL" id="JAFNEN010000401">
    <property type="protein sequence ID" value="KAG8183859.1"/>
    <property type="molecule type" value="Genomic_DNA"/>
</dbReference>
<gene>
    <name evidence="2" type="ORF">JTE90_005323</name>
</gene>
<proteinExistence type="predicted"/>
<organism evidence="2 3">
    <name type="scientific">Oedothorax gibbosus</name>
    <dbReference type="NCBI Taxonomy" id="931172"/>
    <lineage>
        <taxon>Eukaryota</taxon>
        <taxon>Metazoa</taxon>
        <taxon>Ecdysozoa</taxon>
        <taxon>Arthropoda</taxon>
        <taxon>Chelicerata</taxon>
        <taxon>Arachnida</taxon>
        <taxon>Araneae</taxon>
        <taxon>Araneomorphae</taxon>
        <taxon>Entelegynae</taxon>
        <taxon>Araneoidea</taxon>
        <taxon>Linyphiidae</taxon>
        <taxon>Erigoninae</taxon>
        <taxon>Oedothorax</taxon>
    </lineage>
</organism>